<dbReference type="PROSITE" id="PS00675">
    <property type="entry name" value="SIGMA54_INTERACT_1"/>
    <property type="match status" value="1"/>
</dbReference>
<proteinExistence type="predicted"/>
<protein>
    <submittedName>
        <fullName evidence="1">Putative ATPase domain containing protein</fullName>
    </submittedName>
</protein>
<name>A0A6M3L1Q4_9ZZZZ</name>
<accession>A0A6M3L1Q4</accession>
<dbReference type="Pfam" id="PF13479">
    <property type="entry name" value="AAA_24"/>
    <property type="match status" value="1"/>
</dbReference>
<evidence type="ECO:0000313" key="1">
    <source>
        <dbReference type="EMBL" id="QJA87651.1"/>
    </source>
</evidence>
<organism evidence="1">
    <name type="scientific">viral metagenome</name>
    <dbReference type="NCBI Taxonomy" id="1070528"/>
    <lineage>
        <taxon>unclassified sequences</taxon>
        <taxon>metagenomes</taxon>
        <taxon>organismal metagenomes</taxon>
    </lineage>
</organism>
<dbReference type="InterPro" id="IPR025662">
    <property type="entry name" value="Sigma_54_int_dom_ATP-bd_1"/>
</dbReference>
<reference evidence="1" key="1">
    <citation type="submission" date="2020-03" db="EMBL/GenBank/DDBJ databases">
        <title>The deep terrestrial virosphere.</title>
        <authorList>
            <person name="Holmfeldt K."/>
            <person name="Nilsson E."/>
            <person name="Simone D."/>
            <person name="Lopez-Fernandez M."/>
            <person name="Wu X."/>
            <person name="de Brujin I."/>
            <person name="Lundin D."/>
            <person name="Andersson A."/>
            <person name="Bertilsson S."/>
            <person name="Dopson M."/>
        </authorList>
    </citation>
    <scope>NUCLEOTIDE SEQUENCE</scope>
    <source>
        <strain evidence="1">MM415B02924</strain>
    </source>
</reference>
<dbReference type="EMBL" id="MT142724">
    <property type="protein sequence ID" value="QJA87651.1"/>
    <property type="molecule type" value="Genomic_DNA"/>
</dbReference>
<dbReference type="AlphaFoldDB" id="A0A6M3L1Q4"/>
<gene>
    <name evidence="1" type="ORF">MM415B02924_0003</name>
</gene>
<sequence length="273" mass="31174">MENKEFLDAKLEAEKLLSMYHETPRSASFNFLLLGESGTGKSFLLNTARKPIHLDCFDPGGTKNLVDLIKKGELIPDIRWEDEDPLNPSAFREWEKVMKERIRSGYFNHFGTYCLDSSTTWTDAIMNQILKSEGIAGQSPRWAHDYVPQKVKIQNWIKTLMKVPCDFILTGHLEGTKDEVTGRMSYRYMVTGKAAVTIPLLFDEIWVMDPKSTSSGVEYRILTQSNGTYLARSRMAKKGLLLTYEEPDIKKMLKKCGFPIGDKPLFQNKGETK</sequence>